<name>B9GR86_POPTR</name>
<dbReference type="InParanoid" id="B9GR86"/>
<dbReference type="AlphaFoldDB" id="B9GR86"/>
<protein>
    <recommendedName>
        <fullName evidence="4">DUF4283 domain-containing protein</fullName>
    </recommendedName>
</protein>
<dbReference type="Proteomes" id="UP000006729">
    <property type="component" value="Chromosome 2"/>
</dbReference>
<proteinExistence type="predicted"/>
<gene>
    <name evidence="2" type="ORF">POPTR_002G251900</name>
</gene>
<evidence type="ECO:0008006" key="4">
    <source>
        <dbReference type="Google" id="ProtNLM"/>
    </source>
</evidence>
<dbReference type="HOGENOM" id="CLU_783881_0_0_1"/>
<keyword evidence="3" id="KW-1185">Reference proteome</keyword>
<organism evidence="2 3">
    <name type="scientific">Populus trichocarpa</name>
    <name type="common">Western balsam poplar</name>
    <name type="synonym">Populus balsamifera subsp. trichocarpa</name>
    <dbReference type="NCBI Taxonomy" id="3694"/>
    <lineage>
        <taxon>Eukaryota</taxon>
        <taxon>Viridiplantae</taxon>
        <taxon>Streptophyta</taxon>
        <taxon>Embryophyta</taxon>
        <taxon>Tracheophyta</taxon>
        <taxon>Spermatophyta</taxon>
        <taxon>Magnoliopsida</taxon>
        <taxon>eudicotyledons</taxon>
        <taxon>Gunneridae</taxon>
        <taxon>Pentapetalae</taxon>
        <taxon>rosids</taxon>
        <taxon>fabids</taxon>
        <taxon>Malpighiales</taxon>
        <taxon>Salicaceae</taxon>
        <taxon>Saliceae</taxon>
        <taxon>Populus</taxon>
    </lineage>
</organism>
<accession>B9GR86</accession>
<reference evidence="2 3" key="1">
    <citation type="journal article" date="2006" name="Science">
        <title>The genome of black cottonwood, Populus trichocarpa (Torr. &amp; Gray).</title>
        <authorList>
            <person name="Tuskan G.A."/>
            <person name="Difazio S."/>
            <person name="Jansson S."/>
            <person name="Bohlmann J."/>
            <person name="Grigoriev I."/>
            <person name="Hellsten U."/>
            <person name="Putnam N."/>
            <person name="Ralph S."/>
            <person name="Rombauts S."/>
            <person name="Salamov A."/>
            <person name="Schein J."/>
            <person name="Sterck L."/>
            <person name="Aerts A."/>
            <person name="Bhalerao R.R."/>
            <person name="Bhalerao R.P."/>
            <person name="Blaudez D."/>
            <person name="Boerjan W."/>
            <person name="Brun A."/>
            <person name="Brunner A."/>
            <person name="Busov V."/>
            <person name="Campbell M."/>
            <person name="Carlson J."/>
            <person name="Chalot M."/>
            <person name="Chapman J."/>
            <person name="Chen G.L."/>
            <person name="Cooper D."/>
            <person name="Coutinho P.M."/>
            <person name="Couturier J."/>
            <person name="Covert S."/>
            <person name="Cronk Q."/>
            <person name="Cunningham R."/>
            <person name="Davis J."/>
            <person name="Degroeve S."/>
            <person name="Dejardin A."/>
            <person name="Depamphilis C."/>
            <person name="Detter J."/>
            <person name="Dirks B."/>
            <person name="Dubchak I."/>
            <person name="Duplessis S."/>
            <person name="Ehlting J."/>
            <person name="Ellis B."/>
            <person name="Gendler K."/>
            <person name="Goodstein D."/>
            <person name="Gribskov M."/>
            <person name="Grimwood J."/>
            <person name="Groover A."/>
            <person name="Gunter L."/>
            <person name="Hamberger B."/>
            <person name="Heinze B."/>
            <person name="Helariutta Y."/>
            <person name="Henrissat B."/>
            <person name="Holligan D."/>
            <person name="Holt R."/>
            <person name="Huang W."/>
            <person name="Islam-Faridi N."/>
            <person name="Jones S."/>
            <person name="Jones-Rhoades M."/>
            <person name="Jorgensen R."/>
            <person name="Joshi C."/>
            <person name="Kangasjarvi J."/>
            <person name="Karlsson J."/>
            <person name="Kelleher C."/>
            <person name="Kirkpatrick R."/>
            <person name="Kirst M."/>
            <person name="Kohler A."/>
            <person name="Kalluri U."/>
            <person name="Larimer F."/>
            <person name="Leebens-Mack J."/>
            <person name="Leple J.C."/>
            <person name="Locascio P."/>
            <person name="Lou Y."/>
            <person name="Lucas S."/>
            <person name="Martin F."/>
            <person name="Montanini B."/>
            <person name="Napoli C."/>
            <person name="Nelson D.R."/>
            <person name="Nelson C."/>
            <person name="Nieminen K."/>
            <person name="Nilsson O."/>
            <person name="Pereda V."/>
            <person name="Peter G."/>
            <person name="Philippe R."/>
            <person name="Pilate G."/>
            <person name="Poliakov A."/>
            <person name="Razumovskaya J."/>
            <person name="Richardson P."/>
            <person name="Rinaldi C."/>
            <person name="Ritland K."/>
            <person name="Rouze P."/>
            <person name="Ryaboy D."/>
            <person name="Schmutz J."/>
            <person name="Schrader J."/>
            <person name="Segerman B."/>
            <person name="Shin H."/>
            <person name="Siddiqui A."/>
            <person name="Sterky F."/>
            <person name="Terry A."/>
            <person name="Tsai C.J."/>
            <person name="Uberbacher E."/>
            <person name="Unneberg P."/>
            <person name="Vahala J."/>
            <person name="Wall K."/>
            <person name="Wessler S."/>
            <person name="Yang G."/>
            <person name="Yin T."/>
            <person name="Douglas C."/>
            <person name="Marra M."/>
            <person name="Sandberg G."/>
            <person name="Van de Peer Y."/>
            <person name="Rokhsar D."/>
        </authorList>
    </citation>
    <scope>NUCLEOTIDE SEQUENCE [LARGE SCALE GENOMIC DNA]</scope>
    <source>
        <strain evidence="3">cv. Nisqually</strain>
    </source>
</reference>
<feature type="region of interest" description="Disordered" evidence="1">
    <location>
        <begin position="34"/>
        <end position="53"/>
    </location>
</feature>
<sequence length="354" mass="40023">MKSWFSQTELLHFNYLLFDSFKLRANPVRFHRQPPSPIALPRRPQATPRASIPVRQRDNRSYAEVVRAIQPTLPNSPTVETTTSMSSECKTSPLPIVQHVAVEEDIAWLKTSLFGRIRWGTQALISFDSAEDMMAALQVDTRAWKNNFDELRPWTQTDGPNDHLAWVTFSNLPIMALNVTCIKKILHILGRVFGFDRISLLFNTLDTLKFLIATQCTSPIKEDTVLIKNGREGLHHQYSGDRSSKLPRIWNNRVKKGRLATSNGLLMGEDDSSTNRQSFETEKAIANQPTSPNPIMVFETQDSSSSLCSPQDSIRTDIITKLQCCPSPSSKLDVEQEVQEMIKAGHFELTRPAT</sequence>
<dbReference type="EMBL" id="CM009291">
    <property type="protein sequence ID" value="PNT51608.1"/>
    <property type="molecule type" value="Genomic_DNA"/>
</dbReference>
<evidence type="ECO:0000256" key="1">
    <source>
        <dbReference type="SAM" id="MobiDB-lite"/>
    </source>
</evidence>
<evidence type="ECO:0000313" key="2">
    <source>
        <dbReference type="EMBL" id="PNT51608.1"/>
    </source>
</evidence>
<evidence type="ECO:0000313" key="3">
    <source>
        <dbReference type="Proteomes" id="UP000006729"/>
    </source>
</evidence>